<dbReference type="AlphaFoldDB" id="A0A5C5WYH2"/>
<dbReference type="EMBL" id="SJPI01000001">
    <property type="protein sequence ID" value="TWT54942.1"/>
    <property type="molecule type" value="Genomic_DNA"/>
</dbReference>
<feature type="domain" description="Cytochrome C Planctomycete-type" evidence="7">
    <location>
        <begin position="37"/>
        <end position="84"/>
    </location>
</feature>
<accession>A0A5C5WYH2</accession>
<evidence type="ECO:0000259" key="7">
    <source>
        <dbReference type="Pfam" id="PF07635"/>
    </source>
</evidence>
<keyword evidence="2" id="KW-0732">Signal</keyword>
<evidence type="ECO:0008006" key="11">
    <source>
        <dbReference type="Google" id="ProtNLM"/>
    </source>
</evidence>
<dbReference type="Pfam" id="PF07631">
    <property type="entry name" value="PSD4"/>
    <property type="match status" value="1"/>
</dbReference>
<evidence type="ECO:0000259" key="6">
    <source>
        <dbReference type="Pfam" id="PF07631"/>
    </source>
</evidence>
<evidence type="ECO:0000259" key="5">
    <source>
        <dbReference type="Pfam" id="PF07627"/>
    </source>
</evidence>
<evidence type="ECO:0000313" key="10">
    <source>
        <dbReference type="Proteomes" id="UP000316598"/>
    </source>
</evidence>
<organism evidence="9 10">
    <name type="scientific">Rubripirellula amarantea</name>
    <dbReference type="NCBI Taxonomy" id="2527999"/>
    <lineage>
        <taxon>Bacteria</taxon>
        <taxon>Pseudomonadati</taxon>
        <taxon>Planctomycetota</taxon>
        <taxon>Planctomycetia</taxon>
        <taxon>Pirellulales</taxon>
        <taxon>Pirellulaceae</taxon>
        <taxon>Rubripirellula</taxon>
    </lineage>
</organism>
<dbReference type="InterPro" id="IPR013036">
    <property type="entry name" value="DUF1587"/>
</dbReference>
<keyword evidence="10" id="KW-1185">Reference proteome</keyword>
<feature type="domain" description="DUF1587" evidence="4">
    <location>
        <begin position="119"/>
        <end position="182"/>
    </location>
</feature>
<reference evidence="9 10" key="1">
    <citation type="submission" date="2019-02" db="EMBL/GenBank/DDBJ databases">
        <title>Deep-cultivation of Planctomycetes and their phenomic and genomic characterization uncovers novel biology.</title>
        <authorList>
            <person name="Wiegand S."/>
            <person name="Jogler M."/>
            <person name="Boedeker C."/>
            <person name="Pinto D."/>
            <person name="Vollmers J."/>
            <person name="Rivas-Marin E."/>
            <person name="Kohn T."/>
            <person name="Peeters S.H."/>
            <person name="Heuer A."/>
            <person name="Rast P."/>
            <person name="Oberbeckmann S."/>
            <person name="Bunk B."/>
            <person name="Jeske O."/>
            <person name="Meyerdierks A."/>
            <person name="Storesund J.E."/>
            <person name="Kallscheuer N."/>
            <person name="Luecker S."/>
            <person name="Lage O.M."/>
            <person name="Pohl T."/>
            <person name="Merkel B.J."/>
            <person name="Hornburger P."/>
            <person name="Mueller R.-W."/>
            <person name="Bruemmer F."/>
            <person name="Labrenz M."/>
            <person name="Spormann A.M."/>
            <person name="Op Den Camp H."/>
            <person name="Overmann J."/>
            <person name="Amann R."/>
            <person name="Jetten M.S.M."/>
            <person name="Mascher T."/>
            <person name="Medema M.H."/>
            <person name="Devos D.P."/>
            <person name="Kaster A.-K."/>
            <person name="Ovreas L."/>
            <person name="Rohde M."/>
            <person name="Galperin M.Y."/>
            <person name="Jogler C."/>
        </authorList>
    </citation>
    <scope>NUCLEOTIDE SEQUENCE [LARGE SCALE GENOMIC DNA]</scope>
    <source>
        <strain evidence="9 10">Pla22</strain>
    </source>
</reference>
<feature type="signal peptide" evidence="2">
    <location>
        <begin position="1"/>
        <end position="19"/>
    </location>
</feature>
<dbReference type="RefSeq" id="WP_165440622.1">
    <property type="nucleotide sequence ID" value="NZ_SJPI01000001.1"/>
</dbReference>
<feature type="chain" id="PRO_5023097019" description="Planctomycete cytochrome C" evidence="2">
    <location>
        <begin position="20"/>
        <end position="821"/>
    </location>
</feature>
<protein>
    <recommendedName>
        <fullName evidence="11">Planctomycete cytochrome C</fullName>
    </recommendedName>
</protein>
<feature type="domain" description="DUF1585" evidence="3">
    <location>
        <begin position="746"/>
        <end position="819"/>
    </location>
</feature>
<dbReference type="InterPro" id="IPR013043">
    <property type="entry name" value="DUF1595"/>
</dbReference>
<feature type="compositionally biased region" description="Basic residues" evidence="1">
    <location>
        <begin position="723"/>
        <end position="733"/>
    </location>
</feature>
<evidence type="ECO:0000259" key="8">
    <source>
        <dbReference type="Pfam" id="PF07637"/>
    </source>
</evidence>
<comment type="caution">
    <text evidence="9">The sequence shown here is derived from an EMBL/GenBank/DDBJ whole genome shotgun (WGS) entry which is preliminary data.</text>
</comment>
<feature type="domain" description="DUF1588" evidence="5">
    <location>
        <begin position="621"/>
        <end position="717"/>
    </location>
</feature>
<feature type="region of interest" description="Disordered" evidence="1">
    <location>
        <begin position="720"/>
        <end position="744"/>
    </location>
</feature>
<evidence type="ECO:0000256" key="2">
    <source>
        <dbReference type="SAM" id="SignalP"/>
    </source>
</evidence>
<dbReference type="Pfam" id="PF07626">
    <property type="entry name" value="PSD3"/>
    <property type="match status" value="1"/>
</dbReference>
<dbReference type="Pfam" id="PF07637">
    <property type="entry name" value="PSD5"/>
    <property type="match status" value="1"/>
</dbReference>
<feature type="domain" description="DUF1592" evidence="6">
    <location>
        <begin position="477"/>
        <end position="602"/>
    </location>
</feature>
<evidence type="ECO:0000256" key="1">
    <source>
        <dbReference type="SAM" id="MobiDB-lite"/>
    </source>
</evidence>
<dbReference type="InterPro" id="IPR011429">
    <property type="entry name" value="Cyt_c_Planctomycete-type"/>
</dbReference>
<dbReference type="Pfam" id="PF07635">
    <property type="entry name" value="PSCyt1"/>
    <property type="match status" value="1"/>
</dbReference>
<dbReference type="Pfam" id="PF07624">
    <property type="entry name" value="PSD2"/>
    <property type="match status" value="1"/>
</dbReference>
<dbReference type="Pfam" id="PF07627">
    <property type="entry name" value="PSCyt3"/>
    <property type="match status" value="1"/>
</dbReference>
<name>A0A5C5WYH2_9BACT</name>
<evidence type="ECO:0000259" key="4">
    <source>
        <dbReference type="Pfam" id="PF07626"/>
    </source>
</evidence>
<sequence precursor="true">MKGVLFLAMIALTTEAVVADSDQTFPSQVDPFVSTYCYQCHDAREEQGDFRLDILSRDIGDAATAIAWQDAIDLIKLGEMPPPDEPQPASEELEAFLTAVEVAIQQATAASSKPQSGIRRLSQSALQNTVQDLIGTGLSITKDLPPDAEIGGFNNLGQGLELTDTFMSVLQVNARRIARNIIAPADQADPRMALINEVEQLGHGKRVIKQDDELLVCSSRSEADRVWLSGFSAPWTGVYRIRIEACQYDNRDELDAAGKSYVAANAKSALNQGNFERFRIPAQRPRMVAIKAESSNVLGAERRRATPGRELTKIAVSDHYDSYEVECVLEKGENVFVQAVDCLRTGNTPLALVDGDEMLVGEICRVREMKIEGPLVESWPSELQQSLLARDSSSSNSDSIIGLSLKEKKLDGLHAFLTRAFRRPVESALVQRYQSIYDLGIESGLDSDAAMRNVVEAVLCSPRFLYNSIMHQGADDAWGLASRLSYFLWNSMPDDELLQLADSGDLLDENVLEEQVRRMLDDPKSQRFVVDFCGQWLGLRRVGAMLPDPKLYPNYDPVLEQSIRGETESLFREILAKDLPITDFLTPDYAMLNDRLARHYGIEGVVGRNFRPVPLPSDHPRGGLLGHASMLTLTSNGTRTSPVVRGVWVLENLLDSPPAPPPPDVEPIEPDVRGATTIREMLAKHSESETCNTCHRRIDPWGFGLENFDAIGEWRDHYAGQSNKKKNGKRTATKGKPVDASGTLADGGTFEGVIGLRNALLSKQDRFAHALTSKLWTHALGRPPDITDRVAIDQIVAKNKVQGSRLADLISLICTSPSFRE</sequence>
<evidence type="ECO:0000259" key="3">
    <source>
        <dbReference type="Pfam" id="PF07624"/>
    </source>
</evidence>
<proteinExistence type="predicted"/>
<feature type="domain" description="DUF1595" evidence="8">
    <location>
        <begin position="413"/>
        <end position="466"/>
    </location>
</feature>
<dbReference type="InterPro" id="IPR013042">
    <property type="entry name" value="DUF1592"/>
</dbReference>
<evidence type="ECO:0000313" key="9">
    <source>
        <dbReference type="EMBL" id="TWT54942.1"/>
    </source>
</evidence>
<gene>
    <name evidence="9" type="ORF">Pla22_25960</name>
</gene>
<dbReference type="InterPro" id="IPR013039">
    <property type="entry name" value="DUF1588"/>
</dbReference>
<dbReference type="Proteomes" id="UP000316598">
    <property type="component" value="Unassembled WGS sequence"/>
</dbReference>
<dbReference type="InterPro" id="IPR011478">
    <property type="entry name" value="DUF1585"/>
</dbReference>